<gene>
    <name evidence="2" type="ORF">CEXT_319741</name>
</gene>
<comment type="caution">
    <text evidence="2">The sequence shown here is derived from an EMBL/GenBank/DDBJ whole genome shotgun (WGS) entry which is preliminary data.</text>
</comment>
<feature type="region of interest" description="Disordered" evidence="1">
    <location>
        <begin position="30"/>
        <end position="64"/>
    </location>
</feature>
<evidence type="ECO:0000313" key="2">
    <source>
        <dbReference type="EMBL" id="GIY97718.1"/>
    </source>
</evidence>
<evidence type="ECO:0000313" key="3">
    <source>
        <dbReference type="Proteomes" id="UP001054945"/>
    </source>
</evidence>
<sequence length="130" mass="14420">MTSGSHSTVASRSGFDRVLLTRTFWKEDGRGRVPKRKGWQHHPTQYIFPPFSSSKKKPENNQDTKISPLLKTEVSGLLLGELCWKRVVVTLINEDHCGGVMVSGLTALSLTYSRSFGGGGQMKEGRRNAL</sequence>
<reference evidence="2 3" key="1">
    <citation type="submission" date="2021-06" db="EMBL/GenBank/DDBJ databases">
        <title>Caerostris extrusa draft genome.</title>
        <authorList>
            <person name="Kono N."/>
            <person name="Arakawa K."/>
        </authorList>
    </citation>
    <scope>NUCLEOTIDE SEQUENCE [LARGE SCALE GENOMIC DNA]</scope>
</reference>
<evidence type="ECO:0000256" key="1">
    <source>
        <dbReference type="SAM" id="MobiDB-lite"/>
    </source>
</evidence>
<dbReference type="EMBL" id="BPLR01018202">
    <property type="protein sequence ID" value="GIY97718.1"/>
    <property type="molecule type" value="Genomic_DNA"/>
</dbReference>
<organism evidence="2 3">
    <name type="scientific">Caerostris extrusa</name>
    <name type="common">Bark spider</name>
    <name type="synonym">Caerostris bankana</name>
    <dbReference type="NCBI Taxonomy" id="172846"/>
    <lineage>
        <taxon>Eukaryota</taxon>
        <taxon>Metazoa</taxon>
        <taxon>Ecdysozoa</taxon>
        <taxon>Arthropoda</taxon>
        <taxon>Chelicerata</taxon>
        <taxon>Arachnida</taxon>
        <taxon>Araneae</taxon>
        <taxon>Araneomorphae</taxon>
        <taxon>Entelegynae</taxon>
        <taxon>Araneoidea</taxon>
        <taxon>Araneidae</taxon>
        <taxon>Caerostris</taxon>
    </lineage>
</organism>
<name>A0AAV4XTS2_CAEEX</name>
<proteinExistence type="predicted"/>
<protein>
    <submittedName>
        <fullName evidence="2">Uncharacterized protein</fullName>
    </submittedName>
</protein>
<dbReference type="Proteomes" id="UP001054945">
    <property type="component" value="Unassembled WGS sequence"/>
</dbReference>
<accession>A0AAV4XTS2</accession>
<dbReference type="AlphaFoldDB" id="A0AAV4XTS2"/>
<keyword evidence="3" id="KW-1185">Reference proteome</keyword>